<name>A0AAW1RDY7_9CHLO</name>
<dbReference type="GO" id="GO:0004239">
    <property type="term" value="F:initiator methionyl aminopeptidase activity"/>
    <property type="evidence" value="ECO:0007669"/>
    <property type="project" value="UniProtKB-EC"/>
</dbReference>
<dbReference type="Pfam" id="PF00557">
    <property type="entry name" value="Peptidase_M24"/>
    <property type="match status" value="1"/>
</dbReference>
<evidence type="ECO:0000313" key="12">
    <source>
        <dbReference type="Proteomes" id="UP001445335"/>
    </source>
</evidence>
<feature type="domain" description="C6H2-type" evidence="10">
    <location>
        <begin position="13"/>
        <end position="66"/>
    </location>
</feature>
<keyword evidence="4 9" id="KW-0479">Metal-binding</keyword>
<keyword evidence="1 9" id="KW-0031">Aminopeptidase</keyword>
<evidence type="ECO:0000256" key="8">
    <source>
        <dbReference type="PROSITE-ProRule" id="PRU01357"/>
    </source>
</evidence>
<dbReference type="InterPro" id="IPR036005">
    <property type="entry name" value="Creatinase/aminopeptidase-like"/>
</dbReference>
<gene>
    <name evidence="11" type="ORF">WJX81_000819</name>
</gene>
<evidence type="ECO:0000256" key="9">
    <source>
        <dbReference type="RuleBase" id="RU003653"/>
    </source>
</evidence>
<evidence type="ECO:0000256" key="4">
    <source>
        <dbReference type="ARBA" id="ARBA00022723"/>
    </source>
</evidence>
<organism evidence="11 12">
    <name type="scientific">Elliptochloris bilobata</name>
    <dbReference type="NCBI Taxonomy" id="381761"/>
    <lineage>
        <taxon>Eukaryota</taxon>
        <taxon>Viridiplantae</taxon>
        <taxon>Chlorophyta</taxon>
        <taxon>core chlorophytes</taxon>
        <taxon>Trebouxiophyceae</taxon>
        <taxon>Trebouxiophyceae incertae sedis</taxon>
        <taxon>Elliptochloris clade</taxon>
        <taxon>Elliptochloris</taxon>
    </lineage>
</organism>
<sequence length="334" mass="36801">MAQGTEQDVASSELPCARCGKPAKLQCPKCLEMQLPKQPSVFCSQDCFKQAWPEHRRVHKPGPDSWLFCTKRGQARSATMPYFKWTGPLRPTTISPRRPVPAGIPLPDYAETANPTSELENKQQRIVPIRTAEEIKGLRAACRLAREVLDKAHAAIRPGVTTDEIDHVVHEATIAAGAYPSPLNYFNFPKSVCTSVNEVICHGIPDRRPLEDGDIVNVDVTAYLNGYHGDLNETYVVGNVDDASKRLIRVTSEALDKAIAAVRPGMRYRDVGDIISMHVSSNGFQVVKSYCGHGIGDLFHCAPNIPHYARNKAVGVMKAGQTFTIEPMGMWVVL</sequence>
<comment type="similarity">
    <text evidence="8">Belongs to the peptidase M24A family. Methionine aminopeptidase type 1 subfamily.</text>
</comment>
<keyword evidence="5 8" id="KW-0863">Zinc-finger</keyword>
<comment type="catalytic activity">
    <reaction evidence="9">
        <text>Release of N-terminal amino acids, preferentially methionine, from peptides and arylamides.</text>
        <dbReference type="EC" id="3.4.11.18"/>
    </reaction>
</comment>
<accession>A0AAW1RDY7</accession>
<evidence type="ECO:0000256" key="6">
    <source>
        <dbReference type="ARBA" id="ARBA00022801"/>
    </source>
</evidence>
<protein>
    <recommendedName>
        <fullName evidence="9">Methionine aminopeptidase</fullName>
        <ecNumber evidence="9">3.4.11.18</ecNumber>
    </recommendedName>
</protein>
<dbReference type="PRINTS" id="PR00599">
    <property type="entry name" value="MAPEPTIDASE"/>
</dbReference>
<keyword evidence="7" id="KW-0862">Zinc</keyword>
<dbReference type="AlphaFoldDB" id="A0AAW1RDY7"/>
<dbReference type="Gene3D" id="6.10.140.2220">
    <property type="match status" value="1"/>
</dbReference>
<dbReference type="NCBIfam" id="TIGR00500">
    <property type="entry name" value="met_pdase_I"/>
    <property type="match status" value="1"/>
</dbReference>
<keyword evidence="6" id="KW-0378">Hydrolase</keyword>
<evidence type="ECO:0000313" key="11">
    <source>
        <dbReference type="EMBL" id="KAK9832038.1"/>
    </source>
</evidence>
<dbReference type="CDD" id="cd01086">
    <property type="entry name" value="MetAP1"/>
    <property type="match status" value="1"/>
</dbReference>
<dbReference type="Proteomes" id="UP001445335">
    <property type="component" value="Unassembled WGS sequence"/>
</dbReference>
<dbReference type="InterPro" id="IPR000994">
    <property type="entry name" value="Pept_M24"/>
</dbReference>
<comment type="cofactor">
    <cofactor evidence="9">
        <name>Co(2+)</name>
        <dbReference type="ChEBI" id="CHEBI:48828"/>
    </cofactor>
    <cofactor evidence="9">
        <name>Zn(2+)</name>
        <dbReference type="ChEBI" id="CHEBI:29105"/>
    </cofactor>
    <cofactor evidence="9">
        <name>Mn(2+)</name>
        <dbReference type="ChEBI" id="CHEBI:29035"/>
    </cofactor>
    <cofactor evidence="9">
        <name>Fe(2+)</name>
        <dbReference type="ChEBI" id="CHEBI:29033"/>
    </cofactor>
    <text evidence="9">Binds 2 divalent metal cations per subunit. Has a high-affinity and a low affinity metal-binding site. The true nature of the physiological cofactor is under debate. The enzyme is active with cobalt, zinc, manganese or divalent iron ions.</text>
</comment>
<evidence type="ECO:0000256" key="1">
    <source>
        <dbReference type="ARBA" id="ARBA00022438"/>
    </source>
</evidence>
<reference evidence="11 12" key="1">
    <citation type="journal article" date="2024" name="Nat. Commun.">
        <title>Phylogenomics reveals the evolutionary origins of lichenization in chlorophyte algae.</title>
        <authorList>
            <person name="Puginier C."/>
            <person name="Libourel C."/>
            <person name="Otte J."/>
            <person name="Skaloud P."/>
            <person name="Haon M."/>
            <person name="Grisel S."/>
            <person name="Petersen M."/>
            <person name="Berrin J.G."/>
            <person name="Delaux P.M."/>
            <person name="Dal Grande F."/>
            <person name="Keller J."/>
        </authorList>
    </citation>
    <scope>NUCLEOTIDE SEQUENCE [LARGE SCALE GENOMIC DNA]</scope>
    <source>
        <strain evidence="11 12">SAG 245.80</strain>
    </source>
</reference>
<dbReference type="SUPFAM" id="SSF55920">
    <property type="entry name" value="Creatinase/aminopeptidase"/>
    <property type="match status" value="1"/>
</dbReference>
<evidence type="ECO:0000256" key="7">
    <source>
        <dbReference type="ARBA" id="ARBA00022833"/>
    </source>
</evidence>
<dbReference type="PROSITE" id="PS52013">
    <property type="entry name" value="ZF_C6H2"/>
    <property type="match status" value="1"/>
</dbReference>
<comment type="function">
    <text evidence="9">Cotranslationally removes the N-terminal methionine from nascent proteins. The N-terminal methionine is often cleaved when the second residue in the primary sequence is small and uncharged (Met-Ala-, Cys, Gly, Pro, Ser, Thr, or Val).</text>
</comment>
<dbReference type="InterPro" id="IPR001714">
    <property type="entry name" value="Pept_M24_MAP"/>
</dbReference>
<dbReference type="SUPFAM" id="SSF144232">
    <property type="entry name" value="HIT/MYND zinc finger-like"/>
    <property type="match status" value="1"/>
</dbReference>
<dbReference type="GO" id="GO:0005829">
    <property type="term" value="C:cytosol"/>
    <property type="evidence" value="ECO:0007669"/>
    <property type="project" value="TreeGrafter"/>
</dbReference>
<evidence type="ECO:0000259" key="10">
    <source>
        <dbReference type="PROSITE" id="PS52013"/>
    </source>
</evidence>
<comment type="caution">
    <text evidence="11">The sequence shown here is derived from an EMBL/GenBank/DDBJ whole genome shotgun (WGS) entry which is preliminary data.</text>
</comment>
<dbReference type="EC" id="3.4.11.18" evidence="9"/>
<evidence type="ECO:0000256" key="5">
    <source>
        <dbReference type="ARBA" id="ARBA00022771"/>
    </source>
</evidence>
<keyword evidence="3 9" id="KW-0645">Protease</keyword>
<dbReference type="PANTHER" id="PTHR43330:SF7">
    <property type="entry name" value="METHIONINE AMINOPEPTIDASE 1"/>
    <property type="match status" value="1"/>
</dbReference>
<dbReference type="Gene3D" id="3.90.230.10">
    <property type="entry name" value="Creatinase/methionine aminopeptidase superfamily"/>
    <property type="match status" value="1"/>
</dbReference>
<proteinExistence type="inferred from homology"/>
<dbReference type="GO" id="GO:0070006">
    <property type="term" value="F:metalloaminopeptidase activity"/>
    <property type="evidence" value="ECO:0007669"/>
    <property type="project" value="InterPro"/>
</dbReference>
<dbReference type="Pfam" id="PF15801">
    <property type="entry name" value="zf-C6H2"/>
    <property type="match status" value="1"/>
</dbReference>
<keyword evidence="12" id="KW-1185">Reference proteome</keyword>
<dbReference type="EMBL" id="JALJOU010000042">
    <property type="protein sequence ID" value="KAK9832038.1"/>
    <property type="molecule type" value="Genomic_DNA"/>
</dbReference>
<evidence type="ECO:0000256" key="3">
    <source>
        <dbReference type="ARBA" id="ARBA00022670"/>
    </source>
</evidence>
<dbReference type="InterPro" id="IPR031615">
    <property type="entry name" value="Zfn-C6H2"/>
</dbReference>
<keyword evidence="2" id="KW-0963">Cytoplasm</keyword>
<dbReference type="PANTHER" id="PTHR43330">
    <property type="entry name" value="METHIONINE AMINOPEPTIDASE"/>
    <property type="match status" value="1"/>
</dbReference>
<evidence type="ECO:0000256" key="2">
    <source>
        <dbReference type="ARBA" id="ARBA00022490"/>
    </source>
</evidence>
<dbReference type="InterPro" id="IPR002467">
    <property type="entry name" value="Pept_M24A_MAP1"/>
</dbReference>
<dbReference type="GO" id="GO:0008270">
    <property type="term" value="F:zinc ion binding"/>
    <property type="evidence" value="ECO:0007669"/>
    <property type="project" value="UniProtKB-KW"/>
</dbReference>
<dbReference type="GO" id="GO:0006508">
    <property type="term" value="P:proteolysis"/>
    <property type="evidence" value="ECO:0007669"/>
    <property type="project" value="UniProtKB-KW"/>
</dbReference>
<dbReference type="PROSITE" id="PS00680">
    <property type="entry name" value="MAP_1"/>
    <property type="match status" value="1"/>
</dbReference>